<gene>
    <name evidence="3" type="ORF">Poly51_49240</name>
</gene>
<keyword evidence="4" id="KW-1185">Reference proteome</keyword>
<protein>
    <submittedName>
        <fullName evidence="3">Uncharacterized protein</fullName>
    </submittedName>
</protein>
<dbReference type="Proteomes" id="UP000318288">
    <property type="component" value="Unassembled WGS sequence"/>
</dbReference>
<evidence type="ECO:0000256" key="2">
    <source>
        <dbReference type="SAM" id="Phobius"/>
    </source>
</evidence>
<comment type="caution">
    <text evidence="3">The sequence shown here is derived from an EMBL/GenBank/DDBJ whole genome shotgun (WGS) entry which is preliminary data.</text>
</comment>
<feature type="transmembrane region" description="Helical" evidence="2">
    <location>
        <begin position="200"/>
        <end position="219"/>
    </location>
</feature>
<sequence length="243" mass="26128">MPVYLPTRSTPDCFPREPSPAKPWRRGRHCPALDQRPSINADNQHMHRSGGGRVFSKSRQSPPPGDVKRYPTDPKLRLSPSHRIISSFVLRCIIAVASLVFALDLLAFSLLAGLLGYFSGIARPVAVISSVLFAIGGITFAVASFLIVFMPGALCQTDRNHTTATRSDRIAGMVVGSIGGSLVGLIAFICLLSFHGSIDVALFSFHAILVGSAFLAYCYPNPMSELSLDLVDGVKQLLDGIFG</sequence>
<accession>A0A5C6EKL3</accession>
<feature type="region of interest" description="Disordered" evidence="1">
    <location>
        <begin position="1"/>
        <end position="73"/>
    </location>
</feature>
<proteinExistence type="predicted"/>
<feature type="transmembrane region" description="Helical" evidence="2">
    <location>
        <begin position="88"/>
        <end position="119"/>
    </location>
</feature>
<evidence type="ECO:0000256" key="1">
    <source>
        <dbReference type="SAM" id="MobiDB-lite"/>
    </source>
</evidence>
<evidence type="ECO:0000313" key="3">
    <source>
        <dbReference type="EMBL" id="TWU49020.1"/>
    </source>
</evidence>
<keyword evidence="2" id="KW-0812">Transmembrane</keyword>
<evidence type="ECO:0000313" key="4">
    <source>
        <dbReference type="Proteomes" id="UP000318288"/>
    </source>
</evidence>
<keyword evidence="2" id="KW-0472">Membrane</keyword>
<feature type="transmembrane region" description="Helical" evidence="2">
    <location>
        <begin position="125"/>
        <end position="149"/>
    </location>
</feature>
<dbReference type="AlphaFoldDB" id="A0A5C6EKL3"/>
<name>A0A5C6EKL3_9BACT</name>
<organism evidence="3 4">
    <name type="scientific">Rubripirellula tenax</name>
    <dbReference type="NCBI Taxonomy" id="2528015"/>
    <lineage>
        <taxon>Bacteria</taxon>
        <taxon>Pseudomonadati</taxon>
        <taxon>Planctomycetota</taxon>
        <taxon>Planctomycetia</taxon>
        <taxon>Pirellulales</taxon>
        <taxon>Pirellulaceae</taxon>
        <taxon>Rubripirellula</taxon>
    </lineage>
</organism>
<keyword evidence="2" id="KW-1133">Transmembrane helix</keyword>
<dbReference type="EMBL" id="SJPW01000006">
    <property type="protein sequence ID" value="TWU49020.1"/>
    <property type="molecule type" value="Genomic_DNA"/>
</dbReference>
<reference evidence="3 4" key="1">
    <citation type="submission" date="2019-02" db="EMBL/GenBank/DDBJ databases">
        <title>Deep-cultivation of Planctomycetes and their phenomic and genomic characterization uncovers novel biology.</title>
        <authorList>
            <person name="Wiegand S."/>
            <person name="Jogler M."/>
            <person name="Boedeker C."/>
            <person name="Pinto D."/>
            <person name="Vollmers J."/>
            <person name="Rivas-Marin E."/>
            <person name="Kohn T."/>
            <person name="Peeters S.H."/>
            <person name="Heuer A."/>
            <person name="Rast P."/>
            <person name="Oberbeckmann S."/>
            <person name="Bunk B."/>
            <person name="Jeske O."/>
            <person name="Meyerdierks A."/>
            <person name="Storesund J.E."/>
            <person name="Kallscheuer N."/>
            <person name="Luecker S."/>
            <person name="Lage O.M."/>
            <person name="Pohl T."/>
            <person name="Merkel B.J."/>
            <person name="Hornburger P."/>
            <person name="Mueller R.-W."/>
            <person name="Bruemmer F."/>
            <person name="Labrenz M."/>
            <person name="Spormann A.M."/>
            <person name="Op Den Camp H."/>
            <person name="Overmann J."/>
            <person name="Amann R."/>
            <person name="Jetten M.S.M."/>
            <person name="Mascher T."/>
            <person name="Medema M.H."/>
            <person name="Devos D.P."/>
            <person name="Kaster A.-K."/>
            <person name="Ovreas L."/>
            <person name="Rohde M."/>
            <person name="Galperin M.Y."/>
            <person name="Jogler C."/>
        </authorList>
    </citation>
    <scope>NUCLEOTIDE SEQUENCE [LARGE SCALE GENOMIC DNA]</scope>
    <source>
        <strain evidence="3 4">Poly51</strain>
    </source>
</reference>
<feature type="transmembrane region" description="Helical" evidence="2">
    <location>
        <begin position="170"/>
        <end position="194"/>
    </location>
</feature>